<keyword evidence="7" id="KW-0393">Immunoglobulin domain</keyword>
<dbReference type="Pfam" id="PF08205">
    <property type="entry name" value="C2-set_2"/>
    <property type="match status" value="1"/>
</dbReference>
<evidence type="ECO:0000256" key="7">
    <source>
        <dbReference type="ARBA" id="ARBA00023319"/>
    </source>
</evidence>
<dbReference type="InterPro" id="IPR003599">
    <property type="entry name" value="Ig_sub"/>
</dbReference>
<evidence type="ECO:0000256" key="5">
    <source>
        <dbReference type="ARBA" id="ARBA00023157"/>
    </source>
</evidence>
<keyword evidence="3 8" id="KW-1133">Transmembrane helix</keyword>
<sequence>MHELIKVEAVSGVKGSIVQLKCPYNAADENKIVWFIKKSETSPATQITDGLNINPSLPSDLKSRLTVTGDHAAGEYHLSISDVRESDAGTYTCILYGTVGVTTLQLNVITNIPTSVSLENVGLDKKLNGKEGQNLIIRCSAVGGNPVPDVKLLISESVVAVSKQSVQYTLSYVNRSHDGQNIQCMAGYEEMHYYPLNDTARIYLKLKPYPPRFSSDSVNTEENKPLVISCTSTGSRPKASIYWLLGDGKTNITAYATQLPPSHDPTTDTYSVTSTLTYSMHRIYNGKYMICGARNEATLEQGGGVETSKTLNITYAPDITVNSSTYTQNDAIRKVICNPSGNPNIYTYHKWQHKSRYGEIIREFNGNKTLTLPDVPVLLRYQDSGEYVCSASNGIIDNENKFKQTGSGLVTVRAQPVFTSDTIDRVKQFGEIHKTVDIYINVISDPKFTSFVWARDGTSIKTQNSAKYQSSSSPTIVKDTIHGKEVQLYSYNVTLAINDLKAEDFVNYTVTLKSGFPDVKFTIALESASIPDIPGNFSQRDTAFTSFTVQWDPGSDGVYKQTFYIQYRVQGSSEWTIVAAGDEDINEQRRRRTYEVRNLQEGKAYELRMYAENTAMKRSNFTDVLIVFTKSSGTNLSTTSSAVIGTVVGVVVTLVIVCASFIVILLIKRSQGKDKKEK</sequence>
<evidence type="ECO:0000256" key="2">
    <source>
        <dbReference type="ARBA" id="ARBA00022692"/>
    </source>
</evidence>
<evidence type="ECO:0000256" key="6">
    <source>
        <dbReference type="ARBA" id="ARBA00023180"/>
    </source>
</evidence>
<evidence type="ECO:0000256" key="1">
    <source>
        <dbReference type="ARBA" id="ARBA00004479"/>
    </source>
</evidence>
<dbReference type="Pfam" id="PF07686">
    <property type="entry name" value="V-set"/>
    <property type="match status" value="1"/>
</dbReference>
<dbReference type="OrthoDB" id="6157506at2759"/>
<dbReference type="Pfam" id="PF00041">
    <property type="entry name" value="fn3"/>
    <property type="match status" value="1"/>
</dbReference>
<dbReference type="PANTHER" id="PTHR11640">
    <property type="entry name" value="NEPHRIN"/>
    <property type="match status" value="1"/>
</dbReference>
<name>A0A8B6GKD3_MYTGA</name>
<feature type="domain" description="Ig-like" evidence="9">
    <location>
        <begin position="317"/>
        <end position="394"/>
    </location>
</feature>
<dbReference type="AlphaFoldDB" id="A0A8B6GKD3"/>
<gene>
    <name evidence="11" type="ORF">MGAL_10B072362</name>
</gene>
<dbReference type="EMBL" id="UYJE01008623">
    <property type="protein sequence ID" value="VDI65477.1"/>
    <property type="molecule type" value="Genomic_DNA"/>
</dbReference>
<keyword evidence="6" id="KW-0325">Glycoprotein</keyword>
<dbReference type="InterPro" id="IPR036116">
    <property type="entry name" value="FN3_sf"/>
</dbReference>
<dbReference type="SMART" id="SM00408">
    <property type="entry name" value="IGc2"/>
    <property type="match status" value="2"/>
</dbReference>
<evidence type="ECO:0000259" key="10">
    <source>
        <dbReference type="PROSITE" id="PS50853"/>
    </source>
</evidence>
<dbReference type="GO" id="GO:0005886">
    <property type="term" value="C:plasma membrane"/>
    <property type="evidence" value="ECO:0007669"/>
    <property type="project" value="TreeGrafter"/>
</dbReference>
<reference evidence="11" key="1">
    <citation type="submission" date="2018-11" db="EMBL/GenBank/DDBJ databases">
        <authorList>
            <person name="Alioto T."/>
            <person name="Alioto T."/>
        </authorList>
    </citation>
    <scope>NUCLEOTIDE SEQUENCE</scope>
</reference>
<dbReference type="InterPro" id="IPR007110">
    <property type="entry name" value="Ig-like_dom"/>
</dbReference>
<dbReference type="InterPro" id="IPR003961">
    <property type="entry name" value="FN3_dom"/>
</dbReference>
<accession>A0A8B6GKD3</accession>
<feature type="domain" description="Fibronectin type-III" evidence="10">
    <location>
        <begin position="533"/>
        <end position="632"/>
    </location>
</feature>
<evidence type="ECO:0000313" key="11">
    <source>
        <dbReference type="EMBL" id="VDI65477.1"/>
    </source>
</evidence>
<dbReference type="InterPro" id="IPR013783">
    <property type="entry name" value="Ig-like_fold"/>
</dbReference>
<dbReference type="PANTHER" id="PTHR11640:SF164">
    <property type="entry name" value="MAM DOMAIN-CONTAINING GLYCOSYLPHOSPHATIDYLINOSITOL ANCHOR PROTEIN 1"/>
    <property type="match status" value="1"/>
</dbReference>
<dbReference type="InterPro" id="IPR036179">
    <property type="entry name" value="Ig-like_dom_sf"/>
</dbReference>
<dbReference type="PROSITE" id="PS50835">
    <property type="entry name" value="IG_LIKE"/>
    <property type="match status" value="3"/>
</dbReference>
<dbReference type="InterPro" id="IPR013162">
    <property type="entry name" value="CD80_C2-set"/>
</dbReference>
<dbReference type="GO" id="GO:0050839">
    <property type="term" value="F:cell adhesion molecule binding"/>
    <property type="evidence" value="ECO:0007669"/>
    <property type="project" value="TreeGrafter"/>
</dbReference>
<keyword evidence="5" id="KW-1015">Disulfide bond</keyword>
<evidence type="ECO:0000313" key="12">
    <source>
        <dbReference type="Proteomes" id="UP000596742"/>
    </source>
</evidence>
<evidence type="ECO:0000259" key="9">
    <source>
        <dbReference type="PROSITE" id="PS50835"/>
    </source>
</evidence>
<evidence type="ECO:0000256" key="4">
    <source>
        <dbReference type="ARBA" id="ARBA00023136"/>
    </source>
</evidence>
<dbReference type="Proteomes" id="UP000596742">
    <property type="component" value="Unassembled WGS sequence"/>
</dbReference>
<dbReference type="InterPro" id="IPR003598">
    <property type="entry name" value="Ig_sub2"/>
</dbReference>
<keyword evidence="4 8" id="KW-0472">Membrane</keyword>
<dbReference type="CDD" id="cd00096">
    <property type="entry name" value="Ig"/>
    <property type="match status" value="1"/>
</dbReference>
<dbReference type="SUPFAM" id="SSF49265">
    <property type="entry name" value="Fibronectin type III"/>
    <property type="match status" value="1"/>
</dbReference>
<dbReference type="SUPFAM" id="SSF48726">
    <property type="entry name" value="Immunoglobulin"/>
    <property type="match status" value="3"/>
</dbReference>
<comment type="caution">
    <text evidence="11">The sequence shown here is derived from an EMBL/GenBank/DDBJ whole genome shotgun (WGS) entry which is preliminary data.</text>
</comment>
<keyword evidence="12" id="KW-1185">Reference proteome</keyword>
<dbReference type="InterPro" id="IPR051275">
    <property type="entry name" value="Cell_adhesion_signaling"/>
</dbReference>
<dbReference type="GO" id="GO:0098609">
    <property type="term" value="P:cell-cell adhesion"/>
    <property type="evidence" value="ECO:0007669"/>
    <property type="project" value="TreeGrafter"/>
</dbReference>
<feature type="domain" description="Ig-like" evidence="9">
    <location>
        <begin position="211"/>
        <end position="312"/>
    </location>
</feature>
<proteinExistence type="predicted"/>
<evidence type="ECO:0000256" key="3">
    <source>
        <dbReference type="ARBA" id="ARBA00022989"/>
    </source>
</evidence>
<dbReference type="PROSITE" id="PS50853">
    <property type="entry name" value="FN3"/>
    <property type="match status" value="1"/>
</dbReference>
<dbReference type="SMART" id="SM00060">
    <property type="entry name" value="FN3"/>
    <property type="match status" value="1"/>
</dbReference>
<dbReference type="Gene3D" id="2.60.40.10">
    <property type="entry name" value="Immunoglobulins"/>
    <property type="match status" value="5"/>
</dbReference>
<dbReference type="SMART" id="SM00409">
    <property type="entry name" value="IG"/>
    <property type="match status" value="3"/>
</dbReference>
<keyword evidence="2 8" id="KW-0812">Transmembrane</keyword>
<feature type="transmembrane region" description="Helical" evidence="8">
    <location>
        <begin position="642"/>
        <end position="667"/>
    </location>
</feature>
<protein>
    <submittedName>
        <fullName evidence="11">Uncharacterized protein</fullName>
    </submittedName>
</protein>
<dbReference type="GO" id="GO:0005911">
    <property type="term" value="C:cell-cell junction"/>
    <property type="evidence" value="ECO:0007669"/>
    <property type="project" value="TreeGrafter"/>
</dbReference>
<comment type="subcellular location">
    <subcellularLocation>
        <location evidence="1">Membrane</location>
        <topology evidence="1">Single-pass type I membrane protein</topology>
    </subcellularLocation>
</comment>
<dbReference type="InterPro" id="IPR013106">
    <property type="entry name" value="Ig_V-set"/>
</dbReference>
<evidence type="ECO:0000256" key="8">
    <source>
        <dbReference type="SAM" id="Phobius"/>
    </source>
</evidence>
<feature type="domain" description="Ig-like" evidence="9">
    <location>
        <begin position="14"/>
        <end position="109"/>
    </location>
</feature>
<dbReference type="CDD" id="cd00063">
    <property type="entry name" value="FN3"/>
    <property type="match status" value="1"/>
</dbReference>
<organism evidence="11 12">
    <name type="scientific">Mytilus galloprovincialis</name>
    <name type="common">Mediterranean mussel</name>
    <dbReference type="NCBI Taxonomy" id="29158"/>
    <lineage>
        <taxon>Eukaryota</taxon>
        <taxon>Metazoa</taxon>
        <taxon>Spiralia</taxon>
        <taxon>Lophotrochozoa</taxon>
        <taxon>Mollusca</taxon>
        <taxon>Bivalvia</taxon>
        <taxon>Autobranchia</taxon>
        <taxon>Pteriomorphia</taxon>
        <taxon>Mytilida</taxon>
        <taxon>Mytiloidea</taxon>
        <taxon>Mytilidae</taxon>
        <taxon>Mytilinae</taxon>
        <taxon>Mytilus</taxon>
    </lineage>
</organism>